<name>A0A1F5H362_9BACT</name>
<evidence type="ECO:0000256" key="1">
    <source>
        <dbReference type="SAM" id="MobiDB-lite"/>
    </source>
</evidence>
<dbReference type="EMBL" id="MFBT01000034">
    <property type="protein sequence ID" value="OGD98596.1"/>
    <property type="molecule type" value="Genomic_DNA"/>
</dbReference>
<proteinExistence type="predicted"/>
<protein>
    <submittedName>
        <fullName evidence="2">Uncharacterized protein</fullName>
    </submittedName>
</protein>
<evidence type="ECO:0000313" key="2">
    <source>
        <dbReference type="EMBL" id="OGD98596.1"/>
    </source>
</evidence>
<feature type="compositionally biased region" description="Basic and acidic residues" evidence="1">
    <location>
        <begin position="8"/>
        <end position="28"/>
    </location>
</feature>
<dbReference type="AlphaFoldDB" id="A0A1F5H362"/>
<reference evidence="2 3" key="1">
    <citation type="journal article" date="2016" name="Nat. Commun.">
        <title>Thousands of microbial genomes shed light on interconnected biogeochemical processes in an aquifer system.</title>
        <authorList>
            <person name="Anantharaman K."/>
            <person name="Brown C.T."/>
            <person name="Hug L.A."/>
            <person name="Sharon I."/>
            <person name="Castelle C.J."/>
            <person name="Probst A.J."/>
            <person name="Thomas B.C."/>
            <person name="Singh A."/>
            <person name="Wilkins M.J."/>
            <person name="Karaoz U."/>
            <person name="Brodie E.L."/>
            <person name="Williams K.H."/>
            <person name="Hubbard S.S."/>
            <person name="Banfield J.F."/>
        </authorList>
    </citation>
    <scope>NUCLEOTIDE SEQUENCE [LARGE SCALE GENOMIC DNA]</scope>
</reference>
<feature type="region of interest" description="Disordered" evidence="1">
    <location>
        <begin position="1"/>
        <end position="32"/>
    </location>
</feature>
<accession>A0A1F5H362</accession>
<gene>
    <name evidence="2" type="ORF">A3B54_05435</name>
</gene>
<evidence type="ECO:0000313" key="3">
    <source>
        <dbReference type="Proteomes" id="UP000177039"/>
    </source>
</evidence>
<sequence length="92" mass="9692">MIGAQGPKGDKGDKGDPGDGPKGDKGDPGDPGFIPDKIVNVCFNVATAALTVMKGGTCFPHVHWQIPVRCVPGKPCQPDNPDDSFYDPIQYP</sequence>
<dbReference type="Proteomes" id="UP000177039">
    <property type="component" value="Unassembled WGS sequence"/>
</dbReference>
<comment type="caution">
    <text evidence="2">The sequence shown here is derived from an EMBL/GenBank/DDBJ whole genome shotgun (WGS) entry which is preliminary data.</text>
</comment>
<organism evidence="2 3">
    <name type="scientific">Candidatus Curtissbacteria bacterium RIFCSPLOWO2_01_FULL_42_50</name>
    <dbReference type="NCBI Taxonomy" id="1797730"/>
    <lineage>
        <taxon>Bacteria</taxon>
        <taxon>Candidatus Curtissiibacteriota</taxon>
    </lineage>
</organism>
<feature type="region of interest" description="Disordered" evidence="1">
    <location>
        <begin position="73"/>
        <end position="92"/>
    </location>
</feature>